<organism evidence="7 8">
    <name type="scientific">Novosphingobium aureum</name>
    <dbReference type="NCBI Taxonomy" id="2792964"/>
    <lineage>
        <taxon>Bacteria</taxon>
        <taxon>Pseudomonadati</taxon>
        <taxon>Pseudomonadota</taxon>
        <taxon>Alphaproteobacteria</taxon>
        <taxon>Sphingomonadales</taxon>
        <taxon>Sphingomonadaceae</taxon>
        <taxon>Novosphingobium</taxon>
    </lineage>
</organism>
<keyword evidence="5" id="KW-0998">Cell outer membrane</keyword>
<accession>A0A931MLQ5</accession>
<evidence type="ECO:0000256" key="2">
    <source>
        <dbReference type="ARBA" id="ARBA00005722"/>
    </source>
</evidence>
<evidence type="ECO:0000256" key="1">
    <source>
        <dbReference type="ARBA" id="ARBA00004442"/>
    </source>
</evidence>
<evidence type="ECO:0000313" key="8">
    <source>
        <dbReference type="Proteomes" id="UP000617634"/>
    </source>
</evidence>
<keyword evidence="8" id="KW-1185">Reference proteome</keyword>
<dbReference type="EMBL" id="JADZGI010000002">
    <property type="protein sequence ID" value="MBH0114307.1"/>
    <property type="molecule type" value="Genomic_DNA"/>
</dbReference>
<comment type="caution">
    <text evidence="7">The sequence shown here is derived from an EMBL/GenBank/DDBJ whole genome shotgun (WGS) entry which is preliminary data.</text>
</comment>
<keyword evidence="4" id="KW-0472">Membrane</keyword>
<dbReference type="AlphaFoldDB" id="A0A931MLQ5"/>
<name>A0A931MLQ5_9SPHN</name>
<protein>
    <submittedName>
        <fullName evidence="7">MipA/OmpV family protein</fullName>
    </submittedName>
</protein>
<evidence type="ECO:0000256" key="4">
    <source>
        <dbReference type="ARBA" id="ARBA00023136"/>
    </source>
</evidence>
<evidence type="ECO:0000256" key="6">
    <source>
        <dbReference type="SAM" id="SignalP"/>
    </source>
</evidence>
<comment type="similarity">
    <text evidence="2">Belongs to the MipA/OmpV family.</text>
</comment>
<evidence type="ECO:0000313" key="7">
    <source>
        <dbReference type="EMBL" id="MBH0114307.1"/>
    </source>
</evidence>
<evidence type="ECO:0000256" key="3">
    <source>
        <dbReference type="ARBA" id="ARBA00022729"/>
    </source>
</evidence>
<comment type="subcellular location">
    <subcellularLocation>
        <location evidence="1">Cell outer membrane</location>
    </subcellularLocation>
</comment>
<feature type="signal peptide" evidence="6">
    <location>
        <begin position="1"/>
        <end position="29"/>
    </location>
</feature>
<evidence type="ECO:0000256" key="5">
    <source>
        <dbReference type="ARBA" id="ARBA00023237"/>
    </source>
</evidence>
<dbReference type="PANTHER" id="PTHR38776">
    <property type="entry name" value="MLTA-INTERACTING PROTEIN-RELATED"/>
    <property type="match status" value="1"/>
</dbReference>
<gene>
    <name evidence="7" type="ORF">I5E68_15280</name>
</gene>
<dbReference type="Pfam" id="PF06629">
    <property type="entry name" value="MipA"/>
    <property type="match status" value="1"/>
</dbReference>
<proteinExistence type="inferred from homology"/>
<keyword evidence="3 6" id="KW-0732">Signal</keyword>
<dbReference type="PANTHER" id="PTHR38776:SF1">
    <property type="entry name" value="MLTA-INTERACTING PROTEIN-RELATED"/>
    <property type="match status" value="1"/>
</dbReference>
<sequence length="294" mass="31520">MLHHRFHAFRRFAIGLAALGGGLAAPALAQDDFDGARPSPEDSILFRDNISVGVGAILMPSYEGSDDHVVTAFPIVRGRLGGVDINPRQGGIALDLLTDKRGQKVDFSAGPLVGIKLNRARRIKDPVVRAAGKLDMAVEVGASGGVRINRLLHRYDSLSFAADVKWDVAGAYSGMVWRPQVSYVTPLSPALLIAVQASARHVDDDYARYYYSVTPGQSSASGLPQFDAKGGWDKVNFGTIVTWDLSGDVRDGGFATFVLANYSRMLNDGADTPYTDLRGKATQLMGGVGIAYTF</sequence>
<dbReference type="RefSeq" id="WP_197165495.1">
    <property type="nucleotide sequence ID" value="NZ_JADZGI010000002.1"/>
</dbReference>
<dbReference type="GO" id="GO:0009279">
    <property type="term" value="C:cell outer membrane"/>
    <property type="evidence" value="ECO:0007669"/>
    <property type="project" value="UniProtKB-SubCell"/>
</dbReference>
<reference evidence="7" key="1">
    <citation type="submission" date="2020-11" db="EMBL/GenBank/DDBJ databases">
        <title>Novosphingobium aureum sp. nov., a marine bacterium isolated from sediment of a salt flat.</title>
        <authorList>
            <person name="Yoo Y."/>
            <person name="Kim J.-J."/>
        </authorList>
    </citation>
    <scope>NUCLEOTIDE SEQUENCE</scope>
    <source>
        <strain evidence="7">YJ-S2-02</strain>
    </source>
</reference>
<dbReference type="Proteomes" id="UP000617634">
    <property type="component" value="Unassembled WGS sequence"/>
</dbReference>
<dbReference type="InterPro" id="IPR010583">
    <property type="entry name" value="MipA"/>
</dbReference>
<feature type="chain" id="PRO_5037519819" evidence="6">
    <location>
        <begin position="30"/>
        <end position="294"/>
    </location>
</feature>